<dbReference type="EMBL" id="MK072177">
    <property type="protein sequence ID" value="AYV79759.1"/>
    <property type="molecule type" value="Genomic_DNA"/>
</dbReference>
<reference evidence="1" key="1">
    <citation type="submission" date="2018-10" db="EMBL/GenBank/DDBJ databases">
        <title>Hidden diversity of soil giant viruses.</title>
        <authorList>
            <person name="Schulz F."/>
            <person name="Alteio L."/>
            <person name="Goudeau D."/>
            <person name="Ryan E.M."/>
            <person name="Malmstrom R.R."/>
            <person name="Blanchard J."/>
            <person name="Woyke T."/>
        </authorList>
    </citation>
    <scope>NUCLEOTIDE SEQUENCE</scope>
    <source>
        <strain evidence="1">FNV1</strain>
    </source>
</reference>
<sequence length="34" mass="4183">DAYKINDKYKFYKKYDDKKLYKLRSVNPADILPQ</sequence>
<protein>
    <submittedName>
        <fullName evidence="1">Uncharacterized protein</fullName>
    </submittedName>
</protein>
<name>A0A3G5A2Q5_9VIRU</name>
<proteinExistence type="predicted"/>
<evidence type="ECO:0000313" key="1">
    <source>
        <dbReference type="EMBL" id="AYV79759.1"/>
    </source>
</evidence>
<accession>A0A3G5A2Q5</accession>
<organism evidence="1">
    <name type="scientific">Faunusvirus sp</name>
    <dbReference type="NCBI Taxonomy" id="2487766"/>
    <lineage>
        <taxon>Viruses</taxon>
        <taxon>Varidnaviria</taxon>
        <taxon>Bamfordvirae</taxon>
        <taxon>Nucleocytoviricota</taxon>
        <taxon>Megaviricetes</taxon>
        <taxon>Imitervirales</taxon>
        <taxon>Mimiviridae</taxon>
    </lineage>
</organism>
<gene>
    <name evidence="1" type="ORF">Faunusvirus46_10</name>
</gene>
<feature type="non-terminal residue" evidence="1">
    <location>
        <position position="1"/>
    </location>
</feature>